<dbReference type="HOGENOM" id="CLU_2522057_0_0_0"/>
<sequence length="84" mass="9181">MQALGQMDLAEQTGAIFLLIHRRLPELSFEEFENLTGPGDFPAWWTATQPPRSGEGGGEDFSTGRAPSRPSPYSSLLSNGSTRR</sequence>
<dbReference type="AlphaFoldDB" id="A0A0A7KFH3"/>
<dbReference type="KEGG" id="dsw:QR90_06770"/>
<evidence type="ECO:0000313" key="2">
    <source>
        <dbReference type="EMBL" id="AIZ44871.1"/>
    </source>
</evidence>
<feature type="compositionally biased region" description="Low complexity" evidence="1">
    <location>
        <begin position="67"/>
        <end position="78"/>
    </location>
</feature>
<accession>A0A0A7KFH3</accession>
<protein>
    <submittedName>
        <fullName evidence="2">Uncharacterized protein</fullName>
    </submittedName>
</protein>
<evidence type="ECO:0000256" key="1">
    <source>
        <dbReference type="SAM" id="MobiDB-lite"/>
    </source>
</evidence>
<dbReference type="Proteomes" id="UP000030634">
    <property type="component" value="Chromosome"/>
</dbReference>
<dbReference type="EMBL" id="CP010028">
    <property type="protein sequence ID" value="AIZ44871.1"/>
    <property type="molecule type" value="Genomic_DNA"/>
</dbReference>
<evidence type="ECO:0000313" key="3">
    <source>
        <dbReference type="Proteomes" id="UP000030634"/>
    </source>
</evidence>
<reference evidence="3" key="1">
    <citation type="submission" date="2014-11" db="EMBL/GenBank/DDBJ databases">
        <title>Hymenobacter sp. DG25B genome submission.</title>
        <authorList>
            <person name="Jung H.-Y."/>
            <person name="Kim M.K."/>
            <person name="Srinivasan S."/>
            <person name="Lim S."/>
        </authorList>
    </citation>
    <scope>NUCLEOTIDE SEQUENCE [LARGE SCALE GENOMIC DNA]</scope>
    <source>
        <strain evidence="3">DY59</strain>
    </source>
</reference>
<name>A0A0A7KFH3_9DEIO</name>
<gene>
    <name evidence="2" type="ORF">QR90_06770</name>
</gene>
<organism evidence="2 3">
    <name type="scientific">Deinococcus radiopugnans</name>
    <dbReference type="NCBI Taxonomy" id="57497"/>
    <lineage>
        <taxon>Bacteria</taxon>
        <taxon>Thermotogati</taxon>
        <taxon>Deinococcota</taxon>
        <taxon>Deinococci</taxon>
        <taxon>Deinococcales</taxon>
        <taxon>Deinococcaceae</taxon>
        <taxon>Deinococcus</taxon>
    </lineage>
</organism>
<feature type="region of interest" description="Disordered" evidence="1">
    <location>
        <begin position="40"/>
        <end position="84"/>
    </location>
</feature>
<proteinExistence type="predicted"/>